<dbReference type="GO" id="GO:0008094">
    <property type="term" value="F:ATP-dependent activity, acting on DNA"/>
    <property type="evidence" value="ECO:0007669"/>
    <property type="project" value="TreeGrafter"/>
</dbReference>
<dbReference type="Pfam" id="PF00271">
    <property type="entry name" value="Helicase_C"/>
    <property type="match status" value="1"/>
</dbReference>
<evidence type="ECO:0000256" key="2">
    <source>
        <dbReference type="ARBA" id="ARBA00022741"/>
    </source>
</evidence>
<dbReference type="SMART" id="SM00487">
    <property type="entry name" value="DEXDc"/>
    <property type="match status" value="1"/>
</dbReference>
<dbReference type="GO" id="GO:0005524">
    <property type="term" value="F:ATP binding"/>
    <property type="evidence" value="ECO:0007669"/>
    <property type="project" value="UniProtKB-KW"/>
</dbReference>
<dbReference type="Gene3D" id="3.40.50.10810">
    <property type="entry name" value="Tandem AAA-ATPase domain"/>
    <property type="match status" value="1"/>
</dbReference>
<accession>A0AAN5C565</accession>
<dbReference type="InterPro" id="IPR013083">
    <property type="entry name" value="Znf_RING/FYVE/PHD"/>
</dbReference>
<dbReference type="SUPFAM" id="SSF52540">
    <property type="entry name" value="P-loop containing nucleoside triphosphate hydrolases"/>
    <property type="match status" value="2"/>
</dbReference>
<feature type="region of interest" description="Disordered" evidence="7">
    <location>
        <begin position="140"/>
        <end position="186"/>
    </location>
</feature>
<feature type="domain" description="RING-type" evidence="8">
    <location>
        <begin position="711"/>
        <end position="753"/>
    </location>
</feature>
<dbReference type="PANTHER" id="PTHR45626">
    <property type="entry name" value="TRANSCRIPTION TERMINATION FACTOR 2-RELATED"/>
    <property type="match status" value="1"/>
</dbReference>
<evidence type="ECO:0000259" key="8">
    <source>
        <dbReference type="PROSITE" id="PS50089"/>
    </source>
</evidence>
<keyword evidence="6" id="KW-0862">Zinc</keyword>
<dbReference type="GO" id="GO:0005737">
    <property type="term" value="C:cytoplasm"/>
    <property type="evidence" value="ECO:0007669"/>
    <property type="project" value="TreeGrafter"/>
</dbReference>
<dbReference type="InterPro" id="IPR049730">
    <property type="entry name" value="SNF2/RAD54-like_C"/>
</dbReference>
<dbReference type="GO" id="GO:0000724">
    <property type="term" value="P:double-strand break repair via homologous recombination"/>
    <property type="evidence" value="ECO:0007669"/>
    <property type="project" value="TreeGrafter"/>
</dbReference>
<feature type="domain" description="Helicase C-terminal" evidence="10">
    <location>
        <begin position="871"/>
        <end position="1031"/>
    </location>
</feature>
<keyword evidence="6" id="KW-0479">Metal-binding</keyword>
<sequence length="1044" mass="116854">MDTTSYYDSNPSPVPSTYEFTNPNLADQGVPYPSQFVSSEFPQSPSLSCQCYHHPCLDATITADRVSPPTKRRKASPPTIHSSPNTLEPGVSTSSTISPRALSCCVPAETHNWLNGRSPGLAARYNYREDELRQYTVDMQPSGADIDSGGSTGAQEWVSESSFEPPLPHAAQGHTDKEESPPVGSSYEPALRIGFGQYEINQSMAGYPVTTAPHAESVSGEQDIVMLNPFSVAQGPCRGTVDHTPYQDAFYGQRIAIPWWDNPESKLNNFMGPPQDAIQHFSRHGAVMFHNKPYQQRSPSIESITRPVLFATPFGQDALVSGYCMIGNNILYPGPGQIEYSASDLPTDSCPAGTTEPENTPGGGLTVSLMEHQEQGLYWMKSMERSHKKGGILADDMGLGKTIQALALVAARPAPAGERHATLIITPAGLVKQWKHEIMRMLDQRRHPRPLYVVHGGKTRVDFSLLNEHDIVLTTFGTVAAELRRKDHRLILSSASKWHRVILDEAQHIKGPKTRAAIACRAIDATYRWCLTGTPVMNHLNEFDSLLKFLRVETYSNNNRQVSQLRVDGEGSYQDREITRLQEEVKSIMLRRTKTSVVHGRPILVLPAKITENVYVTFNTEERQLYTALESRSQFQFSRYLNGETTTLTVSHILGLLHRLRQACCHPWLISGSPLSLRDLSQSQGHVVANAHRFSEAVATRLLGYEDIRECPICINVVENPVILFPCGHNVCSDCFATITRSTHREMHCPYCRTIISPAEATDYVSFQKAYYIMHTSSSSSDDPWRSLGNLQEWTAEGTDDDINHSRRSLLDQIPGIISTIDSSDLTKASNKCTFAQLRRLALAKPTTRDAYQRALEGRWISSSKVDKALEIIQVVRAQSETEKVLVFSQFTSLLDLVEVPLRRQGWRYHRYDGDLTQSERHTAVMEFATDPNCRILLISLKAGNSGLNLTAASRVIILDPFWNPFIEEQAVGRAHRIGQQRPVYVYRILVPGTVEDRILEFQNRKRELFQGILGEGIGVKCGPLEREDLAYLFVSQYYFYLLI</sequence>
<evidence type="ECO:0000256" key="5">
    <source>
        <dbReference type="ARBA" id="ARBA00022840"/>
    </source>
</evidence>
<evidence type="ECO:0000256" key="4">
    <source>
        <dbReference type="ARBA" id="ARBA00022806"/>
    </source>
</evidence>
<dbReference type="Pfam" id="PF00176">
    <property type="entry name" value="SNF2-rel_dom"/>
    <property type="match status" value="1"/>
</dbReference>
<dbReference type="InterPro" id="IPR038718">
    <property type="entry name" value="SNF2-like_sf"/>
</dbReference>
<feature type="domain" description="Helicase ATP-binding" evidence="9">
    <location>
        <begin position="382"/>
        <end position="553"/>
    </location>
</feature>
<evidence type="ECO:0000256" key="6">
    <source>
        <dbReference type="PROSITE-ProRule" id="PRU00175"/>
    </source>
</evidence>
<dbReference type="Gene3D" id="3.40.50.300">
    <property type="entry name" value="P-loop containing nucleotide triphosphate hydrolases"/>
    <property type="match status" value="1"/>
</dbReference>
<keyword evidence="3" id="KW-0378">Hydrolase</keyword>
<evidence type="ECO:0000256" key="7">
    <source>
        <dbReference type="SAM" id="MobiDB-lite"/>
    </source>
</evidence>
<evidence type="ECO:0000313" key="12">
    <source>
        <dbReference type="Proteomes" id="UP001165205"/>
    </source>
</evidence>
<evidence type="ECO:0000313" key="11">
    <source>
        <dbReference type="EMBL" id="GMG38517.1"/>
    </source>
</evidence>
<dbReference type="GO" id="GO:0004386">
    <property type="term" value="F:helicase activity"/>
    <property type="evidence" value="ECO:0007669"/>
    <property type="project" value="UniProtKB-KW"/>
</dbReference>
<feature type="region of interest" description="Disordered" evidence="7">
    <location>
        <begin position="63"/>
        <end position="94"/>
    </location>
</feature>
<name>A0AAN5C565_ASPOZ</name>
<dbReference type="SMART" id="SM00490">
    <property type="entry name" value="HELICc"/>
    <property type="match status" value="1"/>
</dbReference>
<dbReference type="PANTHER" id="PTHR45626:SF16">
    <property type="entry name" value="ATP-DEPENDENT HELICASE ULS1"/>
    <property type="match status" value="1"/>
</dbReference>
<dbReference type="PROSITE" id="PS51192">
    <property type="entry name" value="HELICASE_ATP_BIND_1"/>
    <property type="match status" value="1"/>
</dbReference>
<dbReference type="PROSITE" id="PS50089">
    <property type="entry name" value="ZF_RING_2"/>
    <property type="match status" value="1"/>
</dbReference>
<dbReference type="InterPro" id="IPR050628">
    <property type="entry name" value="SNF2_RAD54_helicase_TF"/>
</dbReference>
<evidence type="ECO:0000259" key="9">
    <source>
        <dbReference type="PROSITE" id="PS51192"/>
    </source>
</evidence>
<proteinExistence type="inferred from homology"/>
<reference evidence="11" key="1">
    <citation type="submission" date="2023-04" db="EMBL/GenBank/DDBJ databases">
        <title>Aspergillus oryzae NBRC 4228.</title>
        <authorList>
            <person name="Ichikawa N."/>
            <person name="Sato H."/>
            <person name="Tonouchi N."/>
        </authorList>
    </citation>
    <scope>NUCLEOTIDE SEQUENCE</scope>
    <source>
        <strain evidence="11">NBRC 4228</strain>
    </source>
</reference>
<dbReference type="CDD" id="cd18793">
    <property type="entry name" value="SF2_C_SNF"/>
    <property type="match status" value="1"/>
</dbReference>
<evidence type="ECO:0000256" key="1">
    <source>
        <dbReference type="ARBA" id="ARBA00007025"/>
    </source>
</evidence>
<dbReference type="SUPFAM" id="SSF57850">
    <property type="entry name" value="RING/U-box"/>
    <property type="match status" value="1"/>
</dbReference>
<dbReference type="GO" id="GO:0005634">
    <property type="term" value="C:nucleus"/>
    <property type="evidence" value="ECO:0007669"/>
    <property type="project" value="TreeGrafter"/>
</dbReference>
<dbReference type="CDD" id="cd18008">
    <property type="entry name" value="DEXDc_SHPRH-like"/>
    <property type="match status" value="1"/>
</dbReference>
<comment type="similarity">
    <text evidence="1">Belongs to the SNF2/RAD54 helicase family.</text>
</comment>
<keyword evidence="6" id="KW-0863">Zinc-finger</keyword>
<comment type="caution">
    <text evidence="11">The sequence shown here is derived from an EMBL/GenBank/DDBJ whole genome shotgun (WGS) entry which is preliminary data.</text>
</comment>
<dbReference type="Proteomes" id="UP001165205">
    <property type="component" value="Unassembled WGS sequence"/>
</dbReference>
<keyword evidence="4" id="KW-0347">Helicase</keyword>
<dbReference type="InterPro" id="IPR000330">
    <property type="entry name" value="SNF2_N"/>
</dbReference>
<dbReference type="AlphaFoldDB" id="A0AAN5C565"/>
<gene>
    <name evidence="11" type="ORF">Aory04_001320400</name>
</gene>
<dbReference type="InterPro" id="IPR001841">
    <property type="entry name" value="Znf_RING"/>
</dbReference>
<evidence type="ECO:0000259" key="10">
    <source>
        <dbReference type="PROSITE" id="PS51194"/>
    </source>
</evidence>
<dbReference type="InterPro" id="IPR014001">
    <property type="entry name" value="Helicase_ATP-bd"/>
</dbReference>
<dbReference type="InterPro" id="IPR027417">
    <property type="entry name" value="P-loop_NTPase"/>
</dbReference>
<dbReference type="GO" id="GO:0016787">
    <property type="term" value="F:hydrolase activity"/>
    <property type="evidence" value="ECO:0007669"/>
    <property type="project" value="UniProtKB-KW"/>
</dbReference>
<dbReference type="InterPro" id="IPR001650">
    <property type="entry name" value="Helicase_C-like"/>
</dbReference>
<feature type="compositionally biased region" description="Polar residues" evidence="7">
    <location>
        <begin position="79"/>
        <end position="94"/>
    </location>
</feature>
<dbReference type="Gene3D" id="3.30.40.10">
    <property type="entry name" value="Zinc/RING finger domain, C3HC4 (zinc finger)"/>
    <property type="match status" value="1"/>
</dbReference>
<dbReference type="GO" id="GO:0008270">
    <property type="term" value="F:zinc ion binding"/>
    <property type="evidence" value="ECO:0007669"/>
    <property type="project" value="UniProtKB-KW"/>
</dbReference>
<evidence type="ECO:0000256" key="3">
    <source>
        <dbReference type="ARBA" id="ARBA00022801"/>
    </source>
</evidence>
<dbReference type="Pfam" id="PF13923">
    <property type="entry name" value="zf-C3HC4_2"/>
    <property type="match status" value="1"/>
</dbReference>
<keyword evidence="2" id="KW-0547">Nucleotide-binding</keyword>
<keyword evidence="5" id="KW-0067">ATP-binding</keyword>
<dbReference type="EMBL" id="BSYA01000315">
    <property type="protein sequence ID" value="GMG38517.1"/>
    <property type="molecule type" value="Genomic_DNA"/>
</dbReference>
<organism evidence="11 12">
    <name type="scientific">Aspergillus oryzae</name>
    <name type="common">Yellow koji mold</name>
    <dbReference type="NCBI Taxonomy" id="5062"/>
    <lineage>
        <taxon>Eukaryota</taxon>
        <taxon>Fungi</taxon>
        <taxon>Dikarya</taxon>
        <taxon>Ascomycota</taxon>
        <taxon>Pezizomycotina</taxon>
        <taxon>Eurotiomycetes</taxon>
        <taxon>Eurotiomycetidae</taxon>
        <taxon>Eurotiales</taxon>
        <taxon>Aspergillaceae</taxon>
        <taxon>Aspergillus</taxon>
        <taxon>Aspergillus subgen. Circumdati</taxon>
    </lineage>
</organism>
<dbReference type="PROSITE" id="PS51194">
    <property type="entry name" value="HELICASE_CTER"/>
    <property type="match status" value="1"/>
</dbReference>
<protein>
    <submittedName>
        <fullName evidence="11">Unnamed protein product</fullName>
    </submittedName>
</protein>
<dbReference type="SMART" id="SM00184">
    <property type="entry name" value="RING"/>
    <property type="match status" value="1"/>
</dbReference>